<evidence type="ECO:0000313" key="2">
    <source>
        <dbReference type="EMBL" id="CAG87789.2"/>
    </source>
</evidence>
<dbReference type="HOGENOM" id="CLU_018056_0_0_1"/>
<reference evidence="2 3" key="1">
    <citation type="journal article" date="2004" name="Nature">
        <title>Genome evolution in yeasts.</title>
        <authorList>
            <consortium name="Genolevures"/>
            <person name="Dujon B."/>
            <person name="Sherman D."/>
            <person name="Fischer G."/>
            <person name="Durrens P."/>
            <person name="Casaregola S."/>
            <person name="Lafontaine I."/>
            <person name="de Montigny J."/>
            <person name="Marck C."/>
            <person name="Neuveglise C."/>
            <person name="Talla E."/>
            <person name="Goffard N."/>
            <person name="Frangeul L."/>
            <person name="Aigle M."/>
            <person name="Anthouard V."/>
            <person name="Babour A."/>
            <person name="Barbe V."/>
            <person name="Barnay S."/>
            <person name="Blanchin S."/>
            <person name="Beckerich J.M."/>
            <person name="Beyne E."/>
            <person name="Bleykasten C."/>
            <person name="Boisrame A."/>
            <person name="Boyer J."/>
            <person name="Cattolico L."/>
            <person name="Confanioleri F."/>
            <person name="de Daruvar A."/>
            <person name="Despons L."/>
            <person name="Fabre E."/>
            <person name="Fairhead C."/>
            <person name="Ferry-Dumazet H."/>
            <person name="Groppi A."/>
            <person name="Hantraye F."/>
            <person name="Hennequin C."/>
            <person name="Jauniaux N."/>
            <person name="Joyet P."/>
            <person name="Kachouri R."/>
            <person name="Kerrest A."/>
            <person name="Koszul R."/>
            <person name="Lemaire M."/>
            <person name="Lesur I."/>
            <person name="Ma L."/>
            <person name="Muller H."/>
            <person name="Nicaud J.M."/>
            <person name="Nikolski M."/>
            <person name="Oztas S."/>
            <person name="Ozier-Kalogeropoulos O."/>
            <person name="Pellenz S."/>
            <person name="Potier S."/>
            <person name="Richard G.F."/>
            <person name="Straub M.L."/>
            <person name="Suleau A."/>
            <person name="Swennene D."/>
            <person name="Tekaia F."/>
            <person name="Wesolowski-Louvel M."/>
            <person name="Westhof E."/>
            <person name="Wirth B."/>
            <person name="Zeniou-Meyer M."/>
            <person name="Zivanovic I."/>
            <person name="Bolotin-Fukuhara M."/>
            <person name="Thierry A."/>
            <person name="Bouchier C."/>
            <person name="Caudron B."/>
            <person name="Scarpelli C."/>
            <person name="Gaillardin C."/>
            <person name="Weissenbach J."/>
            <person name="Wincker P."/>
            <person name="Souciet J.L."/>
        </authorList>
    </citation>
    <scope>NUCLEOTIDE SEQUENCE [LARGE SCALE GENOMIC DNA]</scope>
    <source>
        <strain evidence="3">ATCC 36239 / CBS 767 / BCRC 21394 / JCM 1990 / NBRC 0083 / IGC 2968</strain>
    </source>
</reference>
<keyword evidence="3" id="KW-1185">Reference proteome</keyword>
<dbReference type="GeneID" id="2902454"/>
<dbReference type="EMBL" id="CR382137">
    <property type="protein sequence ID" value="CAG87789.2"/>
    <property type="molecule type" value="Genomic_DNA"/>
</dbReference>
<organism evidence="2 3">
    <name type="scientific">Debaryomyces hansenii (strain ATCC 36239 / CBS 767 / BCRC 21394 / JCM 1990 / NBRC 0083 / IGC 2968)</name>
    <name type="common">Yeast</name>
    <name type="synonym">Torulaspora hansenii</name>
    <dbReference type="NCBI Taxonomy" id="284592"/>
    <lineage>
        <taxon>Eukaryota</taxon>
        <taxon>Fungi</taxon>
        <taxon>Dikarya</taxon>
        <taxon>Ascomycota</taxon>
        <taxon>Saccharomycotina</taxon>
        <taxon>Pichiomycetes</taxon>
        <taxon>Debaryomycetaceae</taxon>
        <taxon>Debaryomyces</taxon>
    </lineage>
</organism>
<proteinExistence type="predicted"/>
<dbReference type="Proteomes" id="UP000000599">
    <property type="component" value="Chromosome E"/>
</dbReference>
<dbReference type="AlphaFoldDB" id="Q6BQF8"/>
<evidence type="ECO:0000313" key="3">
    <source>
        <dbReference type="Proteomes" id="UP000000599"/>
    </source>
</evidence>
<protein>
    <submittedName>
        <fullName evidence="2">DEHA2E05588p</fullName>
    </submittedName>
</protein>
<sequence>MKIFKRRRFTISAPDSASSLDSRGEERRFSLPYTNNEILYFPDHNPNSITNELANQEISTQTSISESIALSESDTLLYDKKQQLELQETYNDNFTLYLPFLLRQLRNARDEFVDAADHDIDSDDQKTMIDENNISPCLILNKEACNFNLKRRFIIVQELLKHNTYLFASEESFQLFKHLRSNKKKESKNSRIVYDANGSIRRLSASKGSKRGNDIHNDELVDNRTHIIPLEYKVKGLGLPIFKINTPYLSSFRKNSPFLVFKKYREIPLKPSLQDCPSNENSDSSTNYEAYVFCSVYVKHFYDVRRYILNFSPVGKKPFRIIMFQHNFKPFADFNYQNTRFRVVGTSLSCVYVTNYSPIMKLMIIDNDKPSLCDDIINKKTGFEIPSIIKHKKKHPNNNSSDNTGNDLNDDMIFSNPYPDPTGPLLADSASFKRLTSKRAFMSRSMPPFGLFKDSMLYGNDSINFIPKKFSDTGKIEIYQDNSNCTEDANSTLSIDLDSLVINCILLTLRESNIRNSVKTTLPQAITFQD</sequence>
<name>Q6BQF8_DEBHA</name>
<dbReference type="eggNOG" id="ENOG502QR9U">
    <property type="taxonomic scope" value="Eukaryota"/>
</dbReference>
<evidence type="ECO:0000256" key="1">
    <source>
        <dbReference type="SAM" id="MobiDB-lite"/>
    </source>
</evidence>
<dbReference type="OMA" id="PFADFNY"/>
<accession>Q6BQF8</accession>
<dbReference type="RefSeq" id="XP_459562.2">
    <property type="nucleotide sequence ID" value="XM_459562.1"/>
</dbReference>
<dbReference type="KEGG" id="dha:DEHA2E05588g"/>
<dbReference type="OrthoDB" id="4024171at2759"/>
<dbReference type="InParanoid" id="Q6BQF8"/>
<gene>
    <name evidence="2" type="ordered locus">DEHA2E05588g</name>
</gene>
<feature type="region of interest" description="Disordered" evidence="1">
    <location>
        <begin position="392"/>
        <end position="413"/>
    </location>
</feature>
<dbReference type="VEuPathDB" id="FungiDB:DEHA2E05588g"/>